<comment type="subcellular location">
    <subcellularLocation>
        <location evidence="1">Periplasm</location>
    </subcellularLocation>
</comment>
<dbReference type="InterPro" id="IPR039424">
    <property type="entry name" value="SBP_5"/>
</dbReference>
<dbReference type="PIRSF" id="PIRSF002741">
    <property type="entry name" value="MppA"/>
    <property type="match status" value="1"/>
</dbReference>
<evidence type="ECO:0000256" key="3">
    <source>
        <dbReference type="ARBA" id="ARBA00022448"/>
    </source>
</evidence>
<gene>
    <name evidence="15" type="primary">oppA</name>
    <name evidence="14" type="ORF">DP181_18830</name>
    <name evidence="13" type="ORF">H9R40_07325</name>
    <name evidence="15" type="ORF">M2B19_13575</name>
</gene>
<dbReference type="Gene3D" id="3.40.190.10">
    <property type="entry name" value="Periplasmic binding protein-like II"/>
    <property type="match status" value="1"/>
</dbReference>
<dbReference type="RefSeq" id="WP_023330572.1">
    <property type="nucleotide sequence ID" value="NZ_AP022431.1"/>
</dbReference>
<dbReference type="Gene3D" id="3.10.105.10">
    <property type="entry name" value="Dipeptide-binding Protein, Domain 3"/>
    <property type="match status" value="1"/>
</dbReference>
<keyword evidence="7" id="KW-0653">Protein transport</keyword>
<dbReference type="Proteomes" id="UP001228563">
    <property type="component" value="Chromosome"/>
</dbReference>
<dbReference type="Gene3D" id="3.90.76.10">
    <property type="entry name" value="Dipeptide-binding Protein, Domain 1"/>
    <property type="match status" value="1"/>
</dbReference>
<feature type="signal peptide" evidence="11">
    <location>
        <begin position="1"/>
        <end position="26"/>
    </location>
</feature>
<dbReference type="Proteomes" id="UP000613022">
    <property type="component" value="Unassembled WGS sequence"/>
</dbReference>
<keyword evidence="6" id="KW-0571">Peptide transport</keyword>
<dbReference type="PROSITE" id="PS01040">
    <property type="entry name" value="SBP_BACTERIAL_5"/>
    <property type="match status" value="1"/>
</dbReference>
<evidence type="ECO:0000313" key="14">
    <source>
        <dbReference type="EMBL" id="RAY22308.1"/>
    </source>
</evidence>
<dbReference type="GO" id="GO:0043190">
    <property type="term" value="C:ATP-binding cassette (ABC) transporter complex"/>
    <property type="evidence" value="ECO:0007669"/>
    <property type="project" value="InterPro"/>
</dbReference>
<proteinExistence type="inferred from homology"/>
<feature type="chain" id="PRO_5044708079" description="Periplasmic oligopeptide-binding protein OppA" evidence="11">
    <location>
        <begin position="27"/>
        <end position="543"/>
    </location>
</feature>
<dbReference type="PANTHER" id="PTHR30290">
    <property type="entry name" value="PERIPLASMIC BINDING COMPONENT OF ABC TRANSPORTER"/>
    <property type="match status" value="1"/>
</dbReference>
<dbReference type="KEGG" id="ekb:BFV64_12900"/>
<name>A0AAJ6IRK9_9ENTR</name>
<evidence type="ECO:0000313" key="13">
    <source>
        <dbReference type="EMBL" id="MBC6323049.1"/>
    </source>
</evidence>
<feature type="domain" description="Solute-binding protein family 5" evidence="12">
    <location>
        <begin position="82"/>
        <end position="463"/>
    </location>
</feature>
<dbReference type="FunFam" id="3.40.190.10:FF:000018">
    <property type="entry name" value="Oligopeptide ABC transporter, oligopeptide-binding protein"/>
    <property type="match status" value="1"/>
</dbReference>
<protein>
    <recommendedName>
        <fullName evidence="10">Periplasmic oligopeptide-binding protein OppA</fullName>
    </recommendedName>
</protein>
<evidence type="ECO:0000256" key="4">
    <source>
        <dbReference type="ARBA" id="ARBA00022729"/>
    </source>
</evidence>
<reference evidence="15" key="3">
    <citation type="submission" date="2022-04" db="EMBL/GenBank/DDBJ databases">
        <title>Co-occurrence of mcr-9 and blaNDM-1 in multidrug-resistant Enterobacter kobei strain isolated from an infant with urinary infection.</title>
        <authorList>
            <person name="Zeng H."/>
        </authorList>
    </citation>
    <scope>NUCLEOTIDE SEQUENCE</scope>
    <source>
        <strain evidence="15">EC1382</strain>
    </source>
</reference>
<dbReference type="InterPro" id="IPR030678">
    <property type="entry name" value="Peptide/Ni-bd"/>
</dbReference>
<dbReference type="GO" id="GO:0015833">
    <property type="term" value="P:peptide transport"/>
    <property type="evidence" value="ECO:0007669"/>
    <property type="project" value="UniProtKB-KW"/>
</dbReference>
<dbReference type="GO" id="GO:0030288">
    <property type="term" value="C:outer membrane-bounded periplasmic space"/>
    <property type="evidence" value="ECO:0007669"/>
    <property type="project" value="TreeGrafter"/>
</dbReference>
<accession>A0AAJ6IRK9</accession>
<evidence type="ECO:0000256" key="10">
    <source>
        <dbReference type="ARBA" id="ARBA00072558"/>
    </source>
</evidence>
<evidence type="ECO:0000256" key="1">
    <source>
        <dbReference type="ARBA" id="ARBA00004418"/>
    </source>
</evidence>
<keyword evidence="16" id="KW-1185">Reference proteome</keyword>
<keyword evidence="3" id="KW-0813">Transport</keyword>
<evidence type="ECO:0000256" key="9">
    <source>
        <dbReference type="ARBA" id="ARBA00063980"/>
    </source>
</evidence>
<evidence type="ECO:0000256" key="11">
    <source>
        <dbReference type="SAM" id="SignalP"/>
    </source>
</evidence>
<dbReference type="EMBL" id="CP096849">
    <property type="protein sequence ID" value="WMT63964.1"/>
    <property type="molecule type" value="Genomic_DNA"/>
</dbReference>
<comment type="subunit">
    <text evidence="9">The complex is composed of two ATP-binding proteins (OppD and OppF), two transmembrane proteins (OppB and OppC) and a solute-binding protein (OppA).</text>
</comment>
<dbReference type="AlphaFoldDB" id="A0AAJ6IRK9"/>
<dbReference type="EMBL" id="JACSEP010000010">
    <property type="protein sequence ID" value="MBC6323049.1"/>
    <property type="molecule type" value="Genomic_DNA"/>
</dbReference>
<evidence type="ECO:0000313" key="16">
    <source>
        <dbReference type="Proteomes" id="UP000250603"/>
    </source>
</evidence>
<dbReference type="InterPro" id="IPR023765">
    <property type="entry name" value="SBP_5_CS"/>
</dbReference>
<evidence type="ECO:0000256" key="7">
    <source>
        <dbReference type="ARBA" id="ARBA00022927"/>
    </source>
</evidence>
<dbReference type="InterPro" id="IPR000914">
    <property type="entry name" value="SBP_5_dom"/>
</dbReference>
<dbReference type="SUPFAM" id="SSF53850">
    <property type="entry name" value="Periplasmic binding protein-like II"/>
    <property type="match status" value="1"/>
</dbReference>
<evidence type="ECO:0000256" key="2">
    <source>
        <dbReference type="ARBA" id="ARBA00005695"/>
    </source>
</evidence>
<dbReference type="CDD" id="cd08504">
    <property type="entry name" value="PBP2_OppA"/>
    <property type="match status" value="1"/>
</dbReference>
<dbReference type="GeneID" id="93155625"/>
<evidence type="ECO:0000313" key="15">
    <source>
        <dbReference type="EMBL" id="WMT63964.1"/>
    </source>
</evidence>
<evidence type="ECO:0000256" key="6">
    <source>
        <dbReference type="ARBA" id="ARBA00022856"/>
    </source>
</evidence>
<evidence type="ECO:0000256" key="8">
    <source>
        <dbReference type="ARBA" id="ARBA00023157"/>
    </source>
</evidence>
<organism evidence="15 17">
    <name type="scientific">Enterobacter kobei</name>
    <dbReference type="NCBI Taxonomy" id="208224"/>
    <lineage>
        <taxon>Bacteria</taxon>
        <taxon>Pseudomonadati</taxon>
        <taxon>Pseudomonadota</taxon>
        <taxon>Gammaproteobacteria</taxon>
        <taxon>Enterobacterales</taxon>
        <taxon>Enterobacteriaceae</taxon>
        <taxon>Enterobacter</taxon>
        <taxon>Enterobacter cloacae complex</taxon>
    </lineage>
</organism>
<dbReference type="NCBIfam" id="NF011684">
    <property type="entry name" value="PRK15104.1"/>
    <property type="match status" value="1"/>
</dbReference>
<evidence type="ECO:0000313" key="17">
    <source>
        <dbReference type="Proteomes" id="UP001228563"/>
    </source>
</evidence>
<comment type="similarity">
    <text evidence="2">Belongs to the bacterial solute-binding protein 5 family.</text>
</comment>
<dbReference type="FunFam" id="3.10.105.10:FF:000001">
    <property type="entry name" value="Oligopeptide ABC transporter, oligopeptide-binding protein"/>
    <property type="match status" value="1"/>
</dbReference>
<dbReference type="FunFam" id="3.90.76.10:FF:000001">
    <property type="entry name" value="Oligopeptide ABC transporter substrate-binding protein"/>
    <property type="match status" value="1"/>
</dbReference>
<dbReference type="EMBL" id="QMCK01000063">
    <property type="protein sequence ID" value="RAY22308.1"/>
    <property type="molecule type" value="Genomic_DNA"/>
</dbReference>
<sequence>MSIITKKNLVAAGILTALIAGNAAMAADVPAGVQLAEKQTLVRNNGAEVQSLDPHKIEGVPESNVNRDLFEGLLVTDVDGHPAPGVAEKWENKDFKVWTFHLRKDAKWSDGTPVTAEDFVYSWQRLANPNTASPYASYLQYGHIANIDDIIAGKKPVTDLGVKAIDANTFEVTLSEPVPYFYKLLVHPSVSPVPKSAVEKFGEKWTQPANIVTNGAYKLKDWVVNERMVLERNPQYWDNAKTVINQVTYLPISSEVTDVNRYRSGEIDMTYNNMPIELFQKLKKEIPKEVHVDPYLCTYYYEINNQKAPFTDVRVRTALKLALDRDIIVNKVKNQGDLPAYSYTPPYTDGMKLVEPEWFKWSQEKRNEEAKKLLAEAGYTADKPLTFNLLYNTSDLHKKLAIAVASIWKKNLGVNVKLENQEWKTFLDTRHQGTFDVARAGWCADYNEPTSFLNTMLSDSSNNTAHYKSPAFDKIIADTLKVSDDAQRAELYAKSEEQLDKDSAIVPVYYYVNARLVKPWVGGYTGKDPLDNISVKNLYIIKH</sequence>
<evidence type="ECO:0000259" key="12">
    <source>
        <dbReference type="Pfam" id="PF00496"/>
    </source>
</evidence>
<keyword evidence="5" id="KW-0574">Periplasm</keyword>
<dbReference type="GO" id="GO:1904680">
    <property type="term" value="F:peptide transmembrane transporter activity"/>
    <property type="evidence" value="ECO:0007669"/>
    <property type="project" value="TreeGrafter"/>
</dbReference>
<keyword evidence="4 11" id="KW-0732">Signal</keyword>
<dbReference type="Proteomes" id="UP000250603">
    <property type="component" value="Unassembled WGS sequence"/>
</dbReference>
<reference evidence="13" key="2">
    <citation type="submission" date="2020-08" db="EMBL/GenBank/DDBJ databases">
        <title>Distribution of Beta-Lactamase Producing Gram-Negative Bacterial Isolates in Isabela River of Santo Domingo, Dominican Republic.</title>
        <authorList>
            <person name="Calderon V."/>
            <person name="Del Rosario C."/>
            <person name="Duarte A."/>
            <person name="Bonnelly R."/>
            <person name="Barauna R."/>
            <person name="Ramos R.T."/>
            <person name="Perdomo O.P."/>
            <person name="Rodriguez De Francisco L.E."/>
            <person name="Franco De Los Santos E.F."/>
        </authorList>
    </citation>
    <scope>NUCLEOTIDE SEQUENCE</scope>
    <source>
        <strain evidence="13">INTEC_BI4_1.1</strain>
    </source>
</reference>
<reference evidence="14 16" key="1">
    <citation type="submission" date="2018-06" db="EMBL/GenBank/DDBJ databases">
        <title>ACT-28, a chromosomally-encoded AmpC with carbapenemase activity from Enterobacter kobei.</title>
        <authorList>
            <person name="Jousset A.B."/>
            <person name="Oueslati S."/>
            <person name="Bernabeu S."/>
            <person name="Takissian J."/>
            <person name="Creton E."/>
            <person name="Vogel A."/>
            <person name="Cotellon G."/>
            <person name="Bonnin R.A."/>
            <person name="Dortet L."/>
            <person name="Naas T."/>
        </authorList>
    </citation>
    <scope>NUCLEOTIDE SEQUENCE [LARGE SCALE GENOMIC DNA]</scope>
    <source>
        <strain evidence="14 16">149H6</strain>
    </source>
</reference>
<dbReference type="PANTHER" id="PTHR30290:SF10">
    <property type="entry name" value="PERIPLASMIC OLIGOPEPTIDE-BINDING PROTEIN-RELATED"/>
    <property type="match status" value="1"/>
</dbReference>
<dbReference type="GO" id="GO:0015031">
    <property type="term" value="P:protein transport"/>
    <property type="evidence" value="ECO:0007669"/>
    <property type="project" value="UniProtKB-KW"/>
</dbReference>
<dbReference type="Pfam" id="PF00496">
    <property type="entry name" value="SBP_bac_5"/>
    <property type="match status" value="1"/>
</dbReference>
<keyword evidence="8" id="KW-1015">Disulfide bond</keyword>
<evidence type="ECO:0000256" key="5">
    <source>
        <dbReference type="ARBA" id="ARBA00022764"/>
    </source>
</evidence>